<gene>
    <name evidence="1" type="ORF">METZ01_LOCUS333302</name>
</gene>
<dbReference type="PRINTS" id="PR00146">
    <property type="entry name" value="DHPICSNTHASE"/>
</dbReference>
<feature type="non-terminal residue" evidence="1">
    <location>
        <position position="184"/>
    </location>
</feature>
<dbReference type="Gene3D" id="3.20.20.70">
    <property type="entry name" value="Aldolase class I"/>
    <property type="match status" value="1"/>
</dbReference>
<reference evidence="1" key="1">
    <citation type="submission" date="2018-05" db="EMBL/GenBank/DDBJ databases">
        <authorList>
            <person name="Lanie J.A."/>
            <person name="Ng W.-L."/>
            <person name="Kazmierczak K.M."/>
            <person name="Andrzejewski T.M."/>
            <person name="Davidsen T.M."/>
            <person name="Wayne K.J."/>
            <person name="Tettelin H."/>
            <person name="Glass J.I."/>
            <person name="Rusch D."/>
            <person name="Podicherti R."/>
            <person name="Tsui H.-C.T."/>
            <person name="Winkler M.E."/>
        </authorList>
    </citation>
    <scope>NUCLEOTIDE SEQUENCE</scope>
</reference>
<name>A0A382Q692_9ZZZZ</name>
<proteinExistence type="predicted"/>
<dbReference type="InterPro" id="IPR013785">
    <property type="entry name" value="Aldolase_TIM"/>
</dbReference>
<dbReference type="GO" id="GO:0008840">
    <property type="term" value="F:4-hydroxy-tetrahydrodipicolinate synthase activity"/>
    <property type="evidence" value="ECO:0007669"/>
    <property type="project" value="TreeGrafter"/>
</dbReference>
<dbReference type="Pfam" id="PF00701">
    <property type="entry name" value="DHDPS"/>
    <property type="match status" value="1"/>
</dbReference>
<sequence>MAILEGVYAAGLSVLKEDLSLDIEKTIEHHEHLIKEGLNGTFFFGSTGQSQLISIGEKKSLISKLSHSKNKDSFFLATGVNSLRDNIDLINHSFNNGFDTFLIMPPAYYMNNTHEGVYKFYANIIQRFPNIKIVLYNFQKLSRYLFSPQAVEKLVKDFPEVIRGCKDSSYNLYETLKIPGFSIL</sequence>
<dbReference type="InterPro" id="IPR002220">
    <property type="entry name" value="DapA-like"/>
</dbReference>
<protein>
    <recommendedName>
        <fullName evidence="2">Dihydrodipicolinate synthase family protein</fullName>
    </recommendedName>
</protein>
<dbReference type="EMBL" id="UINC01111897">
    <property type="protein sequence ID" value="SVC80448.1"/>
    <property type="molecule type" value="Genomic_DNA"/>
</dbReference>
<organism evidence="1">
    <name type="scientific">marine metagenome</name>
    <dbReference type="NCBI Taxonomy" id="408172"/>
    <lineage>
        <taxon>unclassified sequences</taxon>
        <taxon>metagenomes</taxon>
        <taxon>ecological metagenomes</taxon>
    </lineage>
</organism>
<accession>A0A382Q692</accession>
<evidence type="ECO:0000313" key="1">
    <source>
        <dbReference type="EMBL" id="SVC80448.1"/>
    </source>
</evidence>
<dbReference type="CDD" id="cd00408">
    <property type="entry name" value="DHDPS-like"/>
    <property type="match status" value="1"/>
</dbReference>
<dbReference type="SUPFAM" id="SSF51569">
    <property type="entry name" value="Aldolase"/>
    <property type="match status" value="1"/>
</dbReference>
<dbReference type="AlphaFoldDB" id="A0A382Q692"/>
<dbReference type="PANTHER" id="PTHR12128:SF67">
    <property type="entry name" value="BLR3884 PROTEIN"/>
    <property type="match status" value="1"/>
</dbReference>
<evidence type="ECO:0008006" key="2">
    <source>
        <dbReference type="Google" id="ProtNLM"/>
    </source>
</evidence>
<dbReference type="PANTHER" id="PTHR12128">
    <property type="entry name" value="DIHYDRODIPICOLINATE SYNTHASE"/>
    <property type="match status" value="1"/>
</dbReference>